<evidence type="ECO:0000313" key="2">
    <source>
        <dbReference type="EMBL" id="CCX08392.1"/>
    </source>
</evidence>
<reference evidence="2 3" key="1">
    <citation type="journal article" date="2013" name="PLoS Genet.">
        <title>The genome and development-dependent transcriptomes of Pyronema confluens: a window into fungal evolution.</title>
        <authorList>
            <person name="Traeger S."/>
            <person name="Altegoer F."/>
            <person name="Freitag M."/>
            <person name="Gabaldon T."/>
            <person name="Kempken F."/>
            <person name="Kumar A."/>
            <person name="Marcet-Houben M."/>
            <person name="Poggeler S."/>
            <person name="Stajich J.E."/>
            <person name="Nowrousian M."/>
        </authorList>
    </citation>
    <scope>NUCLEOTIDE SEQUENCE [LARGE SCALE GENOMIC DNA]</scope>
    <source>
        <strain evidence="3">CBS 100304</strain>
        <tissue evidence="2">Vegetative mycelium</tissue>
    </source>
</reference>
<sequence length="33" mass="3425">MFIISVSALTSASVGLGLAVGLENEEGWVEDMV</sequence>
<gene>
    <name evidence="2" type="ORF">PCON_07985</name>
</gene>
<feature type="signal peptide" evidence="1">
    <location>
        <begin position="1"/>
        <end position="19"/>
    </location>
</feature>
<organism evidence="2 3">
    <name type="scientific">Pyronema omphalodes (strain CBS 100304)</name>
    <name type="common">Pyronema confluens</name>
    <dbReference type="NCBI Taxonomy" id="1076935"/>
    <lineage>
        <taxon>Eukaryota</taxon>
        <taxon>Fungi</taxon>
        <taxon>Dikarya</taxon>
        <taxon>Ascomycota</taxon>
        <taxon>Pezizomycotina</taxon>
        <taxon>Pezizomycetes</taxon>
        <taxon>Pezizales</taxon>
        <taxon>Pyronemataceae</taxon>
        <taxon>Pyronema</taxon>
    </lineage>
</organism>
<keyword evidence="1" id="KW-0732">Signal</keyword>
<dbReference type="Proteomes" id="UP000018144">
    <property type="component" value="Unassembled WGS sequence"/>
</dbReference>
<proteinExistence type="predicted"/>
<name>U4L082_PYROM</name>
<accession>U4L082</accession>
<dbReference type="AlphaFoldDB" id="U4L082"/>
<evidence type="ECO:0000313" key="3">
    <source>
        <dbReference type="Proteomes" id="UP000018144"/>
    </source>
</evidence>
<protein>
    <submittedName>
        <fullName evidence="2">Uncharacterized protein</fullName>
    </submittedName>
</protein>
<feature type="chain" id="PRO_5004650902" evidence="1">
    <location>
        <begin position="20"/>
        <end position="33"/>
    </location>
</feature>
<dbReference type="EMBL" id="HF935410">
    <property type="protein sequence ID" value="CCX08392.1"/>
    <property type="molecule type" value="Genomic_DNA"/>
</dbReference>
<evidence type="ECO:0000256" key="1">
    <source>
        <dbReference type="SAM" id="SignalP"/>
    </source>
</evidence>
<keyword evidence="3" id="KW-1185">Reference proteome</keyword>